<dbReference type="InterPro" id="IPR025202">
    <property type="entry name" value="PLD-like_dom"/>
</dbReference>
<dbReference type="EMBL" id="CP136925">
    <property type="protein sequence ID" value="WXA12045.1"/>
    <property type="molecule type" value="Genomic_DNA"/>
</dbReference>
<keyword evidence="9 12" id="KW-0472">Membrane</keyword>
<feature type="active site" evidence="12">
    <location>
        <position position="408"/>
    </location>
</feature>
<keyword evidence="2 12" id="KW-1003">Cell membrane</keyword>
<evidence type="ECO:0000256" key="5">
    <source>
        <dbReference type="ARBA" id="ARBA00022692"/>
    </source>
</evidence>
<dbReference type="CDD" id="cd09112">
    <property type="entry name" value="PLDc_CLS_2"/>
    <property type="match status" value="1"/>
</dbReference>
<keyword evidence="8 12" id="KW-0443">Lipid metabolism</keyword>
<dbReference type="CDD" id="cd09110">
    <property type="entry name" value="PLDc_CLS_1"/>
    <property type="match status" value="1"/>
</dbReference>
<dbReference type="InterPro" id="IPR027379">
    <property type="entry name" value="CLS_N"/>
</dbReference>
<dbReference type="Pfam" id="PF13396">
    <property type="entry name" value="PLDc_N"/>
    <property type="match status" value="1"/>
</dbReference>
<feature type="transmembrane region" description="Helical" evidence="12">
    <location>
        <begin position="38"/>
        <end position="58"/>
    </location>
</feature>
<evidence type="ECO:0000256" key="10">
    <source>
        <dbReference type="ARBA" id="ARBA00023209"/>
    </source>
</evidence>
<evidence type="ECO:0000259" key="15">
    <source>
        <dbReference type="PROSITE" id="PS50035"/>
    </source>
</evidence>
<comment type="catalytic activity">
    <reaction evidence="12">
        <text>2 a 1,2-diacyl-sn-glycero-3-phospho-(1'-sn-glycerol) = a cardiolipin + glycerol</text>
        <dbReference type="Rhea" id="RHEA:31451"/>
        <dbReference type="ChEBI" id="CHEBI:17754"/>
        <dbReference type="ChEBI" id="CHEBI:62237"/>
        <dbReference type="ChEBI" id="CHEBI:64716"/>
    </reaction>
</comment>
<evidence type="ECO:0000313" key="16">
    <source>
        <dbReference type="EMBL" id="WXA02794.1"/>
    </source>
</evidence>
<dbReference type="PANTHER" id="PTHR21248">
    <property type="entry name" value="CARDIOLIPIN SYNTHASE"/>
    <property type="match status" value="1"/>
</dbReference>
<keyword evidence="4 12" id="KW-0808">Transferase</keyword>
<feature type="coiled-coil region" evidence="14">
    <location>
        <begin position="76"/>
        <end position="110"/>
    </location>
</feature>
<evidence type="ECO:0000256" key="1">
    <source>
        <dbReference type="ARBA" id="ARBA00004651"/>
    </source>
</evidence>
<feature type="domain" description="PLD phosphodiesterase" evidence="15">
    <location>
        <begin position="219"/>
        <end position="246"/>
    </location>
</feature>
<dbReference type="EC" id="2.7.8.-" evidence="12 13"/>
<dbReference type="SMART" id="SM00155">
    <property type="entry name" value="PLDc"/>
    <property type="match status" value="2"/>
</dbReference>
<keyword evidence="5 12" id="KW-0812">Transmembrane</keyword>
<dbReference type="SUPFAM" id="SSF56024">
    <property type="entry name" value="Phospholipase D/nuclease"/>
    <property type="match status" value="2"/>
</dbReference>
<dbReference type="Pfam" id="PF13091">
    <property type="entry name" value="PLDc_2"/>
    <property type="match status" value="2"/>
</dbReference>
<gene>
    <name evidence="17" type="primary">cls</name>
    <name evidence="17" type="ORF">R3L15_07865</name>
    <name evidence="16" type="ORF">R3L16_13725</name>
</gene>
<dbReference type="InterPro" id="IPR030874">
    <property type="entry name" value="Cardiolipin_synth_Firmi"/>
</dbReference>
<evidence type="ECO:0000256" key="7">
    <source>
        <dbReference type="ARBA" id="ARBA00022989"/>
    </source>
</evidence>
<comment type="function">
    <text evidence="12">Catalyzes the reversible phosphatidyl group transfer from one phosphatidylglycerol molecule to another to form cardiolipin (CL) (diphosphatidylglycerol) and glycerol.</text>
</comment>
<keyword evidence="3 12" id="KW-0444">Lipid biosynthesis</keyword>
<feature type="transmembrane region" description="Helical" evidence="12">
    <location>
        <begin position="12"/>
        <end position="32"/>
    </location>
</feature>
<keyword evidence="18" id="KW-1185">Reference proteome</keyword>
<dbReference type="KEGG" id="mcaa:R3L15_07865"/>
<evidence type="ECO:0000256" key="14">
    <source>
        <dbReference type="SAM" id="Coils"/>
    </source>
</evidence>
<dbReference type="GO" id="GO:0008808">
    <property type="term" value="F:cardiolipin synthase activity"/>
    <property type="evidence" value="ECO:0007669"/>
    <property type="project" value="UniProtKB-UniRule"/>
</dbReference>
<dbReference type="InterPro" id="IPR022924">
    <property type="entry name" value="Cardiolipin_synthase"/>
</dbReference>
<dbReference type="GO" id="GO:0032049">
    <property type="term" value="P:cardiolipin biosynthetic process"/>
    <property type="evidence" value="ECO:0007669"/>
    <property type="project" value="UniProtKB-UniRule"/>
</dbReference>
<proteinExistence type="inferred from homology"/>
<keyword evidence="7 12" id="KW-1133">Transmembrane helix</keyword>
<feature type="active site" evidence="12">
    <location>
        <position position="226"/>
    </location>
</feature>
<comment type="similarity">
    <text evidence="12">Belongs to the phospholipase D family. Cardiolipin synthase subfamily.</text>
</comment>
<evidence type="ECO:0000256" key="13">
    <source>
        <dbReference type="NCBIfam" id="TIGR04265"/>
    </source>
</evidence>
<evidence type="ECO:0000313" key="17">
    <source>
        <dbReference type="EMBL" id="WXA12045.1"/>
    </source>
</evidence>
<reference evidence="17 18" key="1">
    <citation type="submission" date="2023-10" db="EMBL/GenBank/DDBJ databases">
        <title>Culture-based analysis of two novel bacteria associated with mangrove crab gills.</title>
        <authorList>
            <person name="Yang X."/>
            <person name="Garuglieri E."/>
            <person name="Van Goethem M.W."/>
            <person name="Fusi M."/>
            <person name="Marasco R."/>
            <person name="Daffonchio D.G."/>
        </authorList>
    </citation>
    <scope>NUCLEOTIDE SEQUENCE</scope>
    <source>
        <strain evidence="17">UG2-1</strain>
        <strain evidence="16">UG2-2</strain>
        <strain evidence="18">UG2_2</strain>
    </source>
</reference>
<feature type="active site" evidence="12">
    <location>
        <position position="401"/>
    </location>
</feature>
<keyword evidence="11 12" id="KW-1208">Phospholipid metabolism</keyword>
<keyword evidence="6" id="KW-0677">Repeat</keyword>
<dbReference type="AlphaFoldDB" id="A0AAU6P3M2"/>
<dbReference type="InterPro" id="IPR001736">
    <property type="entry name" value="PLipase_D/transphosphatidylase"/>
</dbReference>
<evidence type="ECO:0000256" key="2">
    <source>
        <dbReference type="ARBA" id="ARBA00022475"/>
    </source>
</evidence>
<evidence type="ECO:0000313" key="18">
    <source>
        <dbReference type="Proteomes" id="UP001368318"/>
    </source>
</evidence>
<feature type="domain" description="PLD phosphodiesterase" evidence="15">
    <location>
        <begin position="396"/>
        <end position="423"/>
    </location>
</feature>
<dbReference type="RefSeq" id="WP_338730977.1">
    <property type="nucleotide sequence ID" value="NZ_CP136924.1"/>
</dbReference>
<feature type="active site" evidence="12">
    <location>
        <position position="403"/>
    </location>
</feature>
<evidence type="ECO:0000256" key="9">
    <source>
        <dbReference type="ARBA" id="ARBA00023136"/>
    </source>
</evidence>
<evidence type="ECO:0000256" key="12">
    <source>
        <dbReference type="HAMAP-Rule" id="MF_01916"/>
    </source>
</evidence>
<evidence type="ECO:0000256" key="11">
    <source>
        <dbReference type="ARBA" id="ARBA00023264"/>
    </source>
</evidence>
<dbReference type="Proteomes" id="UP001368318">
    <property type="component" value="Chromosome"/>
</dbReference>
<evidence type="ECO:0000256" key="3">
    <source>
        <dbReference type="ARBA" id="ARBA00022516"/>
    </source>
</evidence>
<dbReference type="Gene3D" id="3.30.870.10">
    <property type="entry name" value="Endonuclease Chain A"/>
    <property type="match status" value="2"/>
</dbReference>
<feature type="active site" evidence="12">
    <location>
        <position position="231"/>
    </location>
</feature>
<organism evidence="17">
    <name type="scientific">Mangrovimonas cancribranchiae</name>
    <dbReference type="NCBI Taxonomy" id="3080055"/>
    <lineage>
        <taxon>Bacteria</taxon>
        <taxon>Pseudomonadati</taxon>
        <taxon>Bacteroidota</taxon>
        <taxon>Flavobacteriia</taxon>
        <taxon>Flavobacteriales</taxon>
        <taxon>Flavobacteriaceae</taxon>
        <taxon>Mangrovimonas</taxon>
    </lineage>
</organism>
<protein>
    <recommendedName>
        <fullName evidence="12 13">Cardiolipin synthase</fullName>
        <shortName evidence="12">CL synthase</shortName>
        <ecNumber evidence="12 13">2.7.8.-</ecNumber>
    </recommendedName>
</protein>
<accession>A0AAU6P3M2</accession>
<name>A0AAU6P3M2_9FLAO</name>
<evidence type="ECO:0000256" key="6">
    <source>
        <dbReference type="ARBA" id="ARBA00022737"/>
    </source>
</evidence>
<sequence>MEFLKDNFWNILIVLNYVLAISAAITILFKNINPSKTLTYIIVLVLFPFFGLVVYYFFGQEYRKNKIFNRKKILNKSVVKRVREELELNKRELEEVKKQLDKKVKLVKLLHNSDNSPLTLNNKVELLFNGEAKFKRLLKDLDDAKHHIHLEYYIIKDDRIGSQIIDILCKKAKSGVKVRVSYDDVGSKISKKSKHKLKQSGVEFFPFMPVLFPRFAGKMNYRNHRKIAIIDGEVGYVGGINMSDTYMNYTDSKLYWRDTHVRIVGEAVKQLQIHFLTTWDFVSGETVNITTSYFPETNCNDDVAVQIAGSGPDTDWANILEVLMLAITTAEDYVYITTPYFIPNDEIVTALQIADKSGVDVKLIVPYESDSWTAKHATNSFLQPLLEAGVEVYHYTKGFVHAKTVVIDDIFCTVGTSNMDYRSFNINFEVNAIIYNEQVSVDLKNQFLKDLQDCNKIDINVWEKRSNFIRLQESLCRLWSPLL</sequence>
<dbReference type="PANTHER" id="PTHR21248:SF22">
    <property type="entry name" value="PHOSPHOLIPASE D"/>
    <property type="match status" value="1"/>
</dbReference>
<dbReference type="NCBIfam" id="TIGR04265">
    <property type="entry name" value="bac_cardiolipin"/>
    <property type="match status" value="1"/>
</dbReference>
<dbReference type="GO" id="GO:0005886">
    <property type="term" value="C:plasma membrane"/>
    <property type="evidence" value="ECO:0007669"/>
    <property type="project" value="UniProtKB-SubCell"/>
</dbReference>
<keyword evidence="14" id="KW-0175">Coiled coil</keyword>
<feature type="active site" evidence="12">
    <location>
        <position position="224"/>
    </location>
</feature>
<dbReference type="PROSITE" id="PS50035">
    <property type="entry name" value="PLD"/>
    <property type="match status" value="2"/>
</dbReference>
<comment type="subcellular location">
    <subcellularLocation>
        <location evidence="1 12">Cell membrane</location>
        <topology evidence="1 12">Multi-pass membrane protein</topology>
    </subcellularLocation>
</comment>
<evidence type="ECO:0000256" key="4">
    <source>
        <dbReference type="ARBA" id="ARBA00022679"/>
    </source>
</evidence>
<dbReference type="EMBL" id="CP136924">
    <property type="protein sequence ID" value="WXA02794.1"/>
    <property type="molecule type" value="Genomic_DNA"/>
</dbReference>
<dbReference type="HAMAP" id="MF_01916">
    <property type="entry name" value="Cardiolipin_synth_Cls"/>
    <property type="match status" value="1"/>
</dbReference>
<keyword evidence="10 12" id="KW-0594">Phospholipid biosynthesis</keyword>
<evidence type="ECO:0000256" key="8">
    <source>
        <dbReference type="ARBA" id="ARBA00023098"/>
    </source>
</evidence>